<dbReference type="AlphaFoldDB" id="A0A6N7RLZ7"/>
<dbReference type="PANTHER" id="PTHR38445:SF12">
    <property type="entry name" value="GNTR-FAMILY TRANSCRIPTIONAL REGULATOR"/>
    <property type="match status" value="1"/>
</dbReference>
<dbReference type="Pfam" id="PF00392">
    <property type="entry name" value="GntR"/>
    <property type="match status" value="1"/>
</dbReference>
<organism evidence="6 7">
    <name type="scientific">Eggerthella guodeyinii</name>
    <dbReference type="NCBI Taxonomy" id="2690837"/>
    <lineage>
        <taxon>Bacteria</taxon>
        <taxon>Bacillati</taxon>
        <taxon>Actinomycetota</taxon>
        <taxon>Coriobacteriia</taxon>
        <taxon>Eggerthellales</taxon>
        <taxon>Eggerthellaceae</taxon>
        <taxon>Eggerthella</taxon>
    </lineage>
</organism>
<keyword evidence="7" id="KW-1185">Reference proteome</keyword>
<evidence type="ECO:0000256" key="2">
    <source>
        <dbReference type="ARBA" id="ARBA00023125"/>
    </source>
</evidence>
<dbReference type="RefSeq" id="WP_154332859.1">
    <property type="nucleotide sequence ID" value="NZ_VTFY01000003.1"/>
</dbReference>
<evidence type="ECO:0000256" key="3">
    <source>
        <dbReference type="ARBA" id="ARBA00023163"/>
    </source>
</evidence>
<dbReference type="SMART" id="SM00345">
    <property type="entry name" value="HTH_GNTR"/>
    <property type="match status" value="1"/>
</dbReference>
<dbReference type="Gene3D" id="1.10.10.10">
    <property type="entry name" value="Winged helix-like DNA-binding domain superfamily/Winged helix DNA-binding domain"/>
    <property type="match status" value="1"/>
</dbReference>
<dbReference type="CDD" id="cd07377">
    <property type="entry name" value="WHTH_GntR"/>
    <property type="match status" value="1"/>
</dbReference>
<dbReference type="InterPro" id="IPR036390">
    <property type="entry name" value="WH_DNA-bd_sf"/>
</dbReference>
<feature type="region of interest" description="Disordered" evidence="4">
    <location>
        <begin position="128"/>
        <end position="155"/>
    </location>
</feature>
<dbReference type="PANTHER" id="PTHR38445">
    <property type="entry name" value="HTH-TYPE TRANSCRIPTIONAL REPRESSOR YTRA"/>
    <property type="match status" value="1"/>
</dbReference>
<dbReference type="InterPro" id="IPR036388">
    <property type="entry name" value="WH-like_DNA-bd_sf"/>
</dbReference>
<dbReference type="GO" id="GO:0003700">
    <property type="term" value="F:DNA-binding transcription factor activity"/>
    <property type="evidence" value="ECO:0007669"/>
    <property type="project" value="InterPro"/>
</dbReference>
<dbReference type="Proteomes" id="UP000438093">
    <property type="component" value="Unassembled WGS sequence"/>
</dbReference>
<name>A0A6N7RLZ7_9ACTN</name>
<dbReference type="GO" id="GO:0003677">
    <property type="term" value="F:DNA binding"/>
    <property type="evidence" value="ECO:0007669"/>
    <property type="project" value="UniProtKB-KW"/>
</dbReference>
<proteinExistence type="predicted"/>
<keyword evidence="2" id="KW-0238">DNA-binding</keyword>
<feature type="domain" description="HTH gntR-type" evidence="5">
    <location>
        <begin position="11"/>
        <end position="79"/>
    </location>
</feature>
<dbReference type="PROSITE" id="PS50949">
    <property type="entry name" value="HTH_GNTR"/>
    <property type="match status" value="1"/>
</dbReference>
<evidence type="ECO:0000313" key="6">
    <source>
        <dbReference type="EMBL" id="MRX81977.1"/>
    </source>
</evidence>
<evidence type="ECO:0000259" key="5">
    <source>
        <dbReference type="PROSITE" id="PS50949"/>
    </source>
</evidence>
<dbReference type="SUPFAM" id="SSF46785">
    <property type="entry name" value="Winged helix' DNA-binding domain"/>
    <property type="match status" value="1"/>
</dbReference>
<gene>
    <name evidence="6" type="ORF">GJG86_05675</name>
</gene>
<keyword evidence="1" id="KW-0805">Transcription regulation</keyword>
<reference evidence="7" key="1">
    <citation type="submission" date="2019-08" db="EMBL/GenBank/DDBJ databases">
        <title>Arthrobacter sp. nov., isolated from plateau pika and Tibetan wild ass.</title>
        <authorList>
            <person name="Ge Y."/>
        </authorList>
    </citation>
    <scope>NUCLEOTIDE SEQUENCE [LARGE SCALE GENOMIC DNA]</scope>
    <source>
        <strain evidence="7">HF-4214</strain>
    </source>
</reference>
<sequence length="165" mass="17601">MIIRIDQKSEEPLYLQLRGQIIAAIATGELEPGAALPSVRALASDLGINLHTVNKAYAVLRDEGYVLMRGRSGAYIADPCEDDRADRAQIELAKMEDGLFELALAHRARGGSWGEFLECAQRQAARAYGAGERSDVPDARAADDARGTDGESAVSCEPALGGGAW</sequence>
<accession>A0A6N7RLZ7</accession>
<keyword evidence="3" id="KW-0804">Transcription</keyword>
<evidence type="ECO:0000256" key="4">
    <source>
        <dbReference type="SAM" id="MobiDB-lite"/>
    </source>
</evidence>
<protein>
    <submittedName>
        <fullName evidence="6">GntR family transcriptional regulator</fullName>
    </submittedName>
</protein>
<evidence type="ECO:0000256" key="1">
    <source>
        <dbReference type="ARBA" id="ARBA00023015"/>
    </source>
</evidence>
<dbReference type="EMBL" id="VTFY01000003">
    <property type="protein sequence ID" value="MRX81977.1"/>
    <property type="molecule type" value="Genomic_DNA"/>
</dbReference>
<feature type="compositionally biased region" description="Basic and acidic residues" evidence="4">
    <location>
        <begin position="132"/>
        <end position="149"/>
    </location>
</feature>
<comment type="caution">
    <text evidence="6">The sequence shown here is derived from an EMBL/GenBank/DDBJ whole genome shotgun (WGS) entry which is preliminary data.</text>
</comment>
<evidence type="ECO:0000313" key="7">
    <source>
        <dbReference type="Proteomes" id="UP000438093"/>
    </source>
</evidence>
<dbReference type="InterPro" id="IPR000524">
    <property type="entry name" value="Tscrpt_reg_HTH_GntR"/>
</dbReference>